<dbReference type="OrthoDB" id="10503917at2759"/>
<protein>
    <recommendedName>
        <fullName evidence="1">Spt20-like SEP domain-containing protein</fullName>
    </recommendedName>
</protein>
<sequence length="289" mass="32541">MEGSRVTFAAPTNMLDDGVQTFETTTEMKVNGDLPPALNGSDATLLDQYYANIKYFINDTPKSTLSQLRSEICDKIRHRSLFQSKVFGKSSTNFDVLPENAYSTFSVSLHLILRPKTFSFFTTNPGIDVTESFEDEGAHILDFISRGYLPPRMFEELRKLNLVWYDGGLICEIDDQRRNNGNVMRTLLSVAPSDIAALGPECESEFLLVKYPLISFDSDIQISKVSRIASSDALRWKTINAEETPKQYVQEHHPSIFLKNVDKPKEAKAEEDPDASAKALLEQLSKIVQ</sequence>
<dbReference type="InterPro" id="IPR046468">
    <property type="entry name" value="Spt20-like_SEP"/>
</dbReference>
<organism evidence="2 3">
    <name type="scientific">Trichomonas vaginalis (strain ATCC PRA-98 / G3)</name>
    <dbReference type="NCBI Taxonomy" id="412133"/>
    <lineage>
        <taxon>Eukaryota</taxon>
        <taxon>Metamonada</taxon>
        <taxon>Parabasalia</taxon>
        <taxon>Trichomonadida</taxon>
        <taxon>Trichomonadidae</taxon>
        <taxon>Trichomonas</taxon>
    </lineage>
</organism>
<dbReference type="Proteomes" id="UP000001542">
    <property type="component" value="Unassembled WGS sequence"/>
</dbReference>
<dbReference type="EMBL" id="DS113593">
    <property type="protein sequence ID" value="EAY00670.1"/>
    <property type="molecule type" value="Genomic_DNA"/>
</dbReference>
<name>A2F362_TRIV3</name>
<reference evidence="2" key="2">
    <citation type="journal article" date="2007" name="Science">
        <title>Draft genome sequence of the sexually transmitted pathogen Trichomonas vaginalis.</title>
        <authorList>
            <person name="Carlton J.M."/>
            <person name="Hirt R.P."/>
            <person name="Silva J.C."/>
            <person name="Delcher A.L."/>
            <person name="Schatz M."/>
            <person name="Zhao Q."/>
            <person name="Wortman J.R."/>
            <person name="Bidwell S.L."/>
            <person name="Alsmark U.C.M."/>
            <person name="Besteiro S."/>
            <person name="Sicheritz-Ponten T."/>
            <person name="Noel C.J."/>
            <person name="Dacks J.B."/>
            <person name="Foster P.G."/>
            <person name="Simillion C."/>
            <person name="Van de Peer Y."/>
            <person name="Miranda-Saavedra D."/>
            <person name="Barton G.J."/>
            <person name="Westrop G.D."/>
            <person name="Mueller S."/>
            <person name="Dessi D."/>
            <person name="Fiori P.L."/>
            <person name="Ren Q."/>
            <person name="Paulsen I."/>
            <person name="Zhang H."/>
            <person name="Bastida-Corcuera F.D."/>
            <person name="Simoes-Barbosa A."/>
            <person name="Brown M.T."/>
            <person name="Hayes R.D."/>
            <person name="Mukherjee M."/>
            <person name="Okumura C.Y."/>
            <person name="Schneider R."/>
            <person name="Smith A.J."/>
            <person name="Vanacova S."/>
            <person name="Villalvazo M."/>
            <person name="Haas B.J."/>
            <person name="Pertea M."/>
            <person name="Feldblyum T.V."/>
            <person name="Utterback T.R."/>
            <person name="Shu C.L."/>
            <person name="Osoegawa K."/>
            <person name="de Jong P.J."/>
            <person name="Hrdy I."/>
            <person name="Horvathova L."/>
            <person name="Zubacova Z."/>
            <person name="Dolezal P."/>
            <person name="Malik S.B."/>
            <person name="Logsdon J.M. Jr."/>
            <person name="Henze K."/>
            <person name="Gupta A."/>
            <person name="Wang C.C."/>
            <person name="Dunne R.L."/>
            <person name="Upcroft J.A."/>
            <person name="Upcroft P."/>
            <person name="White O."/>
            <person name="Salzberg S.L."/>
            <person name="Tang P."/>
            <person name="Chiu C.-H."/>
            <person name="Lee Y.-S."/>
            <person name="Embley T.M."/>
            <person name="Coombs G.H."/>
            <person name="Mottram J.C."/>
            <person name="Tachezy J."/>
            <person name="Fraser-Liggett C.M."/>
            <person name="Johnson P.J."/>
        </authorList>
    </citation>
    <scope>NUCLEOTIDE SEQUENCE [LARGE SCALE GENOMIC DNA]</scope>
    <source>
        <strain evidence="2">G3</strain>
    </source>
</reference>
<evidence type="ECO:0000259" key="1">
    <source>
        <dbReference type="Pfam" id="PF12090"/>
    </source>
</evidence>
<reference evidence="2" key="1">
    <citation type="submission" date="2006-10" db="EMBL/GenBank/DDBJ databases">
        <authorList>
            <person name="Amadeo P."/>
            <person name="Zhao Q."/>
            <person name="Wortman J."/>
            <person name="Fraser-Liggett C."/>
            <person name="Carlton J."/>
        </authorList>
    </citation>
    <scope>NUCLEOTIDE SEQUENCE</scope>
    <source>
        <strain evidence="2">G3</strain>
    </source>
</reference>
<dbReference type="InParanoid" id="A2F362"/>
<evidence type="ECO:0000313" key="3">
    <source>
        <dbReference type="Proteomes" id="UP000001542"/>
    </source>
</evidence>
<dbReference type="RefSeq" id="XP_001313599.1">
    <property type="nucleotide sequence ID" value="XM_001313598.1"/>
</dbReference>
<dbReference type="Pfam" id="PF12090">
    <property type="entry name" value="Spt20_SEP"/>
    <property type="match status" value="1"/>
</dbReference>
<dbReference type="AlphaFoldDB" id="A2F362"/>
<accession>A2F362</accession>
<keyword evidence="3" id="KW-1185">Reference proteome</keyword>
<evidence type="ECO:0000313" key="2">
    <source>
        <dbReference type="EMBL" id="EAY00670.1"/>
    </source>
</evidence>
<proteinExistence type="predicted"/>
<gene>
    <name evidence="2" type="ORF">TVAG_208620</name>
</gene>
<feature type="domain" description="Spt20-like SEP" evidence="1">
    <location>
        <begin position="104"/>
        <end position="181"/>
    </location>
</feature>
<dbReference type="KEGG" id="tva:4758492"/>
<dbReference type="VEuPathDB" id="TrichDB:TVAGG3_0950580"/>
<dbReference type="VEuPathDB" id="TrichDB:TVAG_208620"/>